<feature type="transmembrane region" description="Helical" evidence="1">
    <location>
        <begin position="176"/>
        <end position="195"/>
    </location>
</feature>
<dbReference type="InParanoid" id="G0ED73"/>
<feature type="transmembrane region" description="Helical" evidence="1">
    <location>
        <begin position="133"/>
        <end position="164"/>
    </location>
</feature>
<dbReference type="OrthoDB" id="387321at2157"/>
<protein>
    <recommendedName>
        <fullName evidence="4">ABC transporter permease</fullName>
    </recommendedName>
</protein>
<dbReference type="HOGENOM" id="CLU_876087_0_0_2"/>
<dbReference type="PANTHER" id="PTHR37305:SF1">
    <property type="entry name" value="MEMBRANE PROTEIN"/>
    <property type="match status" value="1"/>
</dbReference>
<reference evidence="2 3" key="1">
    <citation type="journal article" date="2011" name="Stand. Genomic Sci.">
        <title>Complete genome sequence of the hyperthermophilic chemolithoautotroph Pyrolobus fumarii type strain (1A).</title>
        <authorList>
            <person name="Anderson I."/>
            <person name="Goker M."/>
            <person name="Nolan M."/>
            <person name="Lucas S."/>
            <person name="Hammon N."/>
            <person name="Deshpande S."/>
            <person name="Cheng J.F."/>
            <person name="Tapia R."/>
            <person name="Han C."/>
            <person name="Goodwin L."/>
            <person name="Pitluck S."/>
            <person name="Huntemann M."/>
            <person name="Liolios K."/>
            <person name="Ivanova N."/>
            <person name="Pagani I."/>
            <person name="Mavromatis K."/>
            <person name="Ovchinikova G."/>
            <person name="Pati A."/>
            <person name="Chen A."/>
            <person name="Palaniappan K."/>
            <person name="Land M."/>
            <person name="Hauser L."/>
            <person name="Brambilla E.M."/>
            <person name="Huber H."/>
            <person name="Yasawong M."/>
            <person name="Rohde M."/>
            <person name="Spring S."/>
            <person name="Abt B."/>
            <person name="Sikorski J."/>
            <person name="Wirth R."/>
            <person name="Detter J.C."/>
            <person name="Woyke T."/>
            <person name="Bristow J."/>
            <person name="Eisen J.A."/>
            <person name="Markowitz V."/>
            <person name="Hugenholtz P."/>
            <person name="Kyrpides N.C."/>
            <person name="Klenk H.P."/>
            <person name="Lapidus A."/>
        </authorList>
    </citation>
    <scope>NUCLEOTIDE SEQUENCE [LARGE SCALE GENOMIC DNA]</scope>
    <source>
        <strain evidence="3">DSM 11204 / 1A</strain>
    </source>
</reference>
<feature type="transmembrane region" description="Helical" evidence="1">
    <location>
        <begin position="289"/>
        <end position="312"/>
    </location>
</feature>
<dbReference type="EMBL" id="CP002838">
    <property type="protein sequence ID" value="AEM39751.1"/>
    <property type="molecule type" value="Genomic_DNA"/>
</dbReference>
<proteinExistence type="predicted"/>
<name>G0ED73_PYRF1</name>
<dbReference type="GO" id="GO:0005886">
    <property type="term" value="C:plasma membrane"/>
    <property type="evidence" value="ECO:0007669"/>
    <property type="project" value="UniProtKB-SubCell"/>
</dbReference>
<feature type="transmembrane region" description="Helical" evidence="1">
    <location>
        <begin position="83"/>
        <end position="112"/>
    </location>
</feature>
<organism evidence="2 3">
    <name type="scientific">Pyrolobus fumarii (strain DSM 11204 / 1A)</name>
    <dbReference type="NCBI Taxonomy" id="694429"/>
    <lineage>
        <taxon>Archaea</taxon>
        <taxon>Thermoproteota</taxon>
        <taxon>Thermoprotei</taxon>
        <taxon>Desulfurococcales</taxon>
        <taxon>Pyrodictiaceae</taxon>
        <taxon>Pyrolobus</taxon>
    </lineage>
</organism>
<evidence type="ECO:0008006" key="4">
    <source>
        <dbReference type="Google" id="ProtNLM"/>
    </source>
</evidence>
<keyword evidence="3" id="KW-1185">Reference proteome</keyword>
<dbReference type="Pfam" id="PF12679">
    <property type="entry name" value="ABC2_membrane_2"/>
    <property type="match status" value="1"/>
</dbReference>
<dbReference type="eggNOG" id="arCOG06095">
    <property type="taxonomic scope" value="Archaea"/>
</dbReference>
<keyword evidence="1" id="KW-1133">Transmembrane helix</keyword>
<dbReference type="GO" id="GO:0140359">
    <property type="term" value="F:ABC-type transporter activity"/>
    <property type="evidence" value="ECO:0007669"/>
    <property type="project" value="InterPro"/>
</dbReference>
<dbReference type="PANTHER" id="PTHR37305">
    <property type="entry name" value="INTEGRAL MEMBRANE PROTEIN-RELATED"/>
    <property type="match status" value="1"/>
</dbReference>
<dbReference type="STRING" id="694429.Pyrfu_1898"/>
<dbReference type="GeneID" id="11138237"/>
<accession>G0ED73</accession>
<evidence type="ECO:0000313" key="3">
    <source>
        <dbReference type="Proteomes" id="UP000001037"/>
    </source>
</evidence>
<feature type="transmembrane region" description="Helical" evidence="1">
    <location>
        <begin position="202"/>
        <end position="227"/>
    </location>
</feature>
<evidence type="ECO:0000313" key="2">
    <source>
        <dbReference type="EMBL" id="AEM39751.1"/>
    </source>
</evidence>
<dbReference type="AlphaFoldDB" id="G0ED73"/>
<gene>
    <name evidence="2" type="ordered locus">Pyrfu_1898</name>
</gene>
<dbReference type="Proteomes" id="UP000001037">
    <property type="component" value="Chromosome"/>
</dbReference>
<keyword evidence="1" id="KW-0472">Membrane</keyword>
<sequence>MRGLTLRGLKSVAKYEIARELRKRSIYVLVVLAFLPIPVTLLVKSMIGQEMLETVKKIAPILGLDLSRFWAVMMGFENPPPQLAQIMALLHVASLAGMAWLIAILYGGDLFASDIRDKAIHLLLVRPITRLEYVVAKFAVVTGLLLLLFEVAGLVLYTCAWILFGEQTGLHEVIGFSALLAISILPLLLTSAAIGAATRNPLLGMLLGFAVYFASGIIATIAALAMVPDALATPEGLAKLQEVAYSINAANPYGAGSILGQALYAMMHHEGKIPLALPGLTVEIAAEPLAATASVTLIISTIAFIVLNWALVTLRDL</sequence>
<dbReference type="RefSeq" id="WP_014027428.1">
    <property type="nucleotide sequence ID" value="NC_015931.1"/>
</dbReference>
<dbReference type="KEGG" id="pfm:Pyrfu_1898"/>
<feature type="transmembrane region" description="Helical" evidence="1">
    <location>
        <begin position="26"/>
        <end position="47"/>
    </location>
</feature>
<keyword evidence="1" id="KW-0812">Transmembrane</keyword>
<evidence type="ECO:0000256" key="1">
    <source>
        <dbReference type="SAM" id="Phobius"/>
    </source>
</evidence>